<reference evidence="2" key="1">
    <citation type="journal article" date="2019" name="Int. J. Syst. Evol. Microbiol.">
        <title>The Global Catalogue of Microorganisms (GCM) 10K type strain sequencing project: providing services to taxonomists for standard genome sequencing and annotation.</title>
        <authorList>
            <consortium name="The Broad Institute Genomics Platform"/>
            <consortium name="The Broad Institute Genome Sequencing Center for Infectious Disease"/>
            <person name="Wu L."/>
            <person name="Ma J."/>
        </authorList>
    </citation>
    <scope>NUCLEOTIDE SEQUENCE [LARGE SCALE GENOMIC DNA]</scope>
    <source>
        <strain evidence="2">CECT 7184</strain>
    </source>
</reference>
<dbReference type="RefSeq" id="WP_290363530.1">
    <property type="nucleotide sequence ID" value="NZ_JAUFQU010000001.1"/>
</dbReference>
<proteinExistence type="predicted"/>
<comment type="caution">
    <text evidence="1">The sequence shown here is derived from an EMBL/GenBank/DDBJ whole genome shotgun (WGS) entry which is preliminary data.</text>
</comment>
<dbReference type="EMBL" id="JAUFQU010000001">
    <property type="protein sequence ID" value="MDN3707557.1"/>
    <property type="molecule type" value="Genomic_DNA"/>
</dbReference>
<evidence type="ECO:0008006" key="3">
    <source>
        <dbReference type="Google" id="ProtNLM"/>
    </source>
</evidence>
<accession>A0ABT8CWL3</accession>
<gene>
    <name evidence="1" type="ORF">QW060_10475</name>
</gene>
<protein>
    <recommendedName>
        <fullName evidence="3">Lipoprotein</fullName>
    </recommendedName>
</protein>
<dbReference type="Proteomes" id="UP001242368">
    <property type="component" value="Unassembled WGS sequence"/>
</dbReference>
<evidence type="ECO:0000313" key="1">
    <source>
        <dbReference type="EMBL" id="MDN3707557.1"/>
    </source>
</evidence>
<organism evidence="1 2">
    <name type="scientific">Paenimyroides ceti</name>
    <dbReference type="NCBI Taxonomy" id="395087"/>
    <lineage>
        <taxon>Bacteria</taxon>
        <taxon>Pseudomonadati</taxon>
        <taxon>Bacteroidota</taxon>
        <taxon>Flavobacteriia</taxon>
        <taxon>Flavobacteriales</taxon>
        <taxon>Flavobacteriaceae</taxon>
        <taxon>Paenimyroides</taxon>
    </lineage>
</organism>
<dbReference type="PROSITE" id="PS51257">
    <property type="entry name" value="PROKAR_LIPOPROTEIN"/>
    <property type="match status" value="1"/>
</dbReference>
<name>A0ABT8CWL3_9FLAO</name>
<evidence type="ECO:0000313" key="2">
    <source>
        <dbReference type="Proteomes" id="UP001242368"/>
    </source>
</evidence>
<sequence length="199" mass="22841">MKIKTVSLLTLGIMTSCGKQYEMKIPRSDFSIVSSMENHSPIYLSDDNGTLSVNRTSSIGSTNWVFSVEKDMNAQKVLKEVKKLKDKKYSATIHPDDEGVYFSYMDTIHKNIAFLPFTEVLYTTKPISSEQSFIYYKKNQLFEFQGDTGLLESFDWTKAPHPVFKVTPDLTFEDYVQAKILLTKNAEIRKYISTIEVIE</sequence>
<keyword evidence="2" id="KW-1185">Reference proteome</keyword>